<feature type="transmembrane region" description="Helical" evidence="5">
    <location>
        <begin position="123"/>
        <end position="140"/>
    </location>
</feature>
<dbReference type="Gene3D" id="1.10.760.10">
    <property type="entry name" value="Cytochrome c-like domain"/>
    <property type="match status" value="1"/>
</dbReference>
<keyword evidence="5" id="KW-0472">Membrane</keyword>
<dbReference type="PROSITE" id="PS51007">
    <property type="entry name" value="CYTC"/>
    <property type="match status" value="1"/>
</dbReference>
<feature type="domain" description="Cytochrome c" evidence="6">
    <location>
        <begin position="221"/>
        <end position="312"/>
    </location>
</feature>
<dbReference type="InterPro" id="IPR009056">
    <property type="entry name" value="Cyt_c-like_dom"/>
</dbReference>
<dbReference type="PANTHER" id="PTHR35889:SF3">
    <property type="entry name" value="F-BOX DOMAIN-CONTAINING PROTEIN"/>
    <property type="match status" value="1"/>
</dbReference>
<keyword evidence="8" id="KW-1185">Reference proteome</keyword>
<sequence length="833" mass="93891">MKSDLIPSAFRKGAAKLVGVCILLILGLVSHAWAAEGASAGSGEAFWFWRFLGRLHPLAVHFPVSLLVFAAFLELFTLGNFNGKLRPGIRMLVLAGVAAAIVSTVFGILLANIEDYGGSTLELHRWAGLVTALIGIPLYFSLKKTEHKLSSATVKQYRAVLFVAAFGVSFAGHFGASLTHGEDYLTSVLPWNEGSSYAGVPMDIDLVSYQGTDLSEERQVKLVGQVRAIFAHNCYNCHSTAKIKGELRLDTKEEIFKGGESGPVIMPGDAAKSELVRRIKLPKDHKEAMPSKGKTLSKDEIALISLWIDKGAPWPDAVENQSVYRVAELAPRRPNLPASKAGLDNPVDLLVDDYFSQKSIRWKQAVDDKTFLRRVYLDIIGLLPTPAVYEAFGSDTRPDKRERVVDQLLARNDEYAIHWLTFWNDALRNDYTGTGYITRGRFAITEWLYASLRENKPYDLFVKQLLNPDEKSKGFIEGIRWRGDVNASQVTEMQAAQNVGQVILGLNLKCASCHDSFISDWKLEEAYAFANIFAEEDLDVARCETPIGKKASTKLLWEELGEIDSTANRAEKLRQLSEYLVQPANGRMYRTIVNRIWKQMMGRGLVEPVDEMDNEPWSQDLLDWLASDFADHGYDLRHLIRMIATSKAYQQPSISFEDPLDLVDERYVFEGMVRRRLTAEQFSDAVSNLFFPLFEEKQVKYDPFQLVSSETSKPEYPRASLVQNNEFLKALGRPNREIVSTSRDSQASLLQALELTNGETLNEALRKGAERWKEKYPDGEILIHQVFRQLFARDPHQNEYRIASEVLGESPAVEDIQDLFWALVLLPEFQLIY</sequence>
<evidence type="ECO:0000256" key="1">
    <source>
        <dbReference type="ARBA" id="ARBA00022617"/>
    </source>
</evidence>
<dbReference type="GO" id="GO:0046872">
    <property type="term" value="F:metal ion binding"/>
    <property type="evidence" value="ECO:0007669"/>
    <property type="project" value="UniProtKB-KW"/>
</dbReference>
<dbReference type="SUPFAM" id="SSF46626">
    <property type="entry name" value="Cytochrome c"/>
    <property type="match status" value="1"/>
</dbReference>
<dbReference type="Pfam" id="PF07587">
    <property type="entry name" value="PSD1"/>
    <property type="match status" value="1"/>
</dbReference>
<dbReference type="InterPro" id="IPR036909">
    <property type="entry name" value="Cyt_c-like_dom_sf"/>
</dbReference>
<dbReference type="InterPro" id="IPR011444">
    <property type="entry name" value="DUF1549"/>
</dbReference>
<feature type="transmembrane region" description="Helical" evidence="5">
    <location>
        <begin position="91"/>
        <end position="111"/>
    </location>
</feature>
<dbReference type="AlphaFoldDB" id="R7ZMK5"/>
<feature type="transmembrane region" description="Helical" evidence="5">
    <location>
        <begin position="160"/>
        <end position="178"/>
    </location>
</feature>
<comment type="caution">
    <text evidence="7">The sequence shown here is derived from an EMBL/GenBank/DDBJ whole genome shotgun (WGS) entry which is preliminary data.</text>
</comment>
<keyword evidence="3 4" id="KW-0408">Iron</keyword>
<dbReference type="PANTHER" id="PTHR35889">
    <property type="entry name" value="CYCLOINULO-OLIGOSACCHARIDE FRUCTANOTRANSFERASE-RELATED"/>
    <property type="match status" value="1"/>
</dbReference>
<dbReference type="Proteomes" id="UP000013909">
    <property type="component" value="Unassembled WGS sequence"/>
</dbReference>
<name>R7ZMK5_9BACT</name>
<evidence type="ECO:0000259" key="6">
    <source>
        <dbReference type="PROSITE" id="PS51007"/>
    </source>
</evidence>
<organism evidence="7 8">
    <name type="scientific">Lunatimonas lonarensis</name>
    <dbReference type="NCBI Taxonomy" id="1232681"/>
    <lineage>
        <taxon>Bacteria</taxon>
        <taxon>Pseudomonadati</taxon>
        <taxon>Bacteroidota</taxon>
        <taxon>Cytophagia</taxon>
        <taxon>Cytophagales</taxon>
        <taxon>Cyclobacteriaceae</taxon>
    </lineage>
</organism>
<dbReference type="EMBL" id="AQHR01000110">
    <property type="protein sequence ID" value="EON75244.1"/>
    <property type="molecule type" value="Genomic_DNA"/>
</dbReference>
<evidence type="ECO:0000256" key="2">
    <source>
        <dbReference type="ARBA" id="ARBA00022723"/>
    </source>
</evidence>
<keyword evidence="1 4" id="KW-0349">Heme</keyword>
<evidence type="ECO:0000256" key="3">
    <source>
        <dbReference type="ARBA" id="ARBA00023004"/>
    </source>
</evidence>
<protein>
    <recommendedName>
        <fullName evidence="6">Cytochrome c domain-containing protein</fullName>
    </recommendedName>
</protein>
<dbReference type="OrthoDB" id="1450284at2"/>
<keyword evidence="2 4" id="KW-0479">Metal-binding</keyword>
<reference evidence="7 8" key="1">
    <citation type="submission" date="2013-02" db="EMBL/GenBank/DDBJ databases">
        <title>A novel strain isolated from Lonar lake, Maharashtra, India.</title>
        <authorList>
            <person name="Singh A."/>
        </authorList>
    </citation>
    <scope>NUCLEOTIDE SEQUENCE [LARGE SCALE GENOMIC DNA]</scope>
    <source>
        <strain evidence="7 8">AK24</strain>
    </source>
</reference>
<dbReference type="GO" id="GO:0020037">
    <property type="term" value="F:heme binding"/>
    <property type="evidence" value="ECO:0007669"/>
    <property type="project" value="InterPro"/>
</dbReference>
<dbReference type="Pfam" id="PF07583">
    <property type="entry name" value="PSCyt2"/>
    <property type="match status" value="1"/>
</dbReference>
<evidence type="ECO:0000313" key="8">
    <source>
        <dbReference type="Proteomes" id="UP000013909"/>
    </source>
</evidence>
<accession>R7ZMK5</accession>
<evidence type="ECO:0000256" key="4">
    <source>
        <dbReference type="PROSITE-ProRule" id="PRU00433"/>
    </source>
</evidence>
<dbReference type="InterPro" id="IPR011429">
    <property type="entry name" value="Cyt_c_Planctomycete-type"/>
</dbReference>
<evidence type="ECO:0000313" key="7">
    <source>
        <dbReference type="EMBL" id="EON75244.1"/>
    </source>
</evidence>
<feature type="transmembrane region" description="Helical" evidence="5">
    <location>
        <begin position="58"/>
        <end position="79"/>
    </location>
</feature>
<dbReference type="Pfam" id="PF07635">
    <property type="entry name" value="PSCyt1"/>
    <property type="match status" value="1"/>
</dbReference>
<dbReference type="STRING" id="1232681.ADIS_4415"/>
<evidence type="ECO:0000256" key="5">
    <source>
        <dbReference type="SAM" id="Phobius"/>
    </source>
</evidence>
<dbReference type="RefSeq" id="WP_010856528.1">
    <property type="nucleotide sequence ID" value="NZ_AQHR01000110.1"/>
</dbReference>
<keyword evidence="5" id="KW-0812">Transmembrane</keyword>
<dbReference type="GO" id="GO:0009055">
    <property type="term" value="F:electron transfer activity"/>
    <property type="evidence" value="ECO:0007669"/>
    <property type="project" value="InterPro"/>
</dbReference>
<gene>
    <name evidence="7" type="ORF">ADIS_4415</name>
</gene>
<keyword evidence="5" id="KW-1133">Transmembrane helix</keyword>
<proteinExistence type="predicted"/>
<dbReference type="InterPro" id="IPR022655">
    <property type="entry name" value="DUF1553"/>
</dbReference>